<dbReference type="InterPro" id="IPR038109">
    <property type="entry name" value="DNA_bind_recomb_sf"/>
</dbReference>
<dbReference type="AlphaFoldDB" id="A0A2X1A0Q4"/>
<dbReference type="GO" id="GO:0015074">
    <property type="term" value="P:DNA integration"/>
    <property type="evidence" value="ECO:0007669"/>
    <property type="project" value="UniProtKB-KW"/>
</dbReference>
<evidence type="ECO:0000256" key="3">
    <source>
        <dbReference type="ARBA" id="ARBA00023172"/>
    </source>
</evidence>
<dbReference type="CDD" id="cd03768">
    <property type="entry name" value="SR_ResInv"/>
    <property type="match status" value="1"/>
</dbReference>
<keyword evidence="1" id="KW-0229">DNA integration</keyword>
<dbReference type="GO" id="GO:0000150">
    <property type="term" value="F:DNA strand exchange activity"/>
    <property type="evidence" value="ECO:0007669"/>
    <property type="project" value="InterPro"/>
</dbReference>
<dbReference type="PROSITE" id="PS51736">
    <property type="entry name" value="RECOMBINASES_3"/>
    <property type="match status" value="1"/>
</dbReference>
<organism evidence="9 10">
    <name type="scientific">Lysinibacillus capsici</name>
    <dbReference type="NCBI Taxonomy" id="2115968"/>
    <lineage>
        <taxon>Bacteria</taxon>
        <taxon>Bacillati</taxon>
        <taxon>Bacillota</taxon>
        <taxon>Bacilli</taxon>
        <taxon>Bacillales</taxon>
        <taxon>Bacillaceae</taxon>
        <taxon>Lysinibacillus</taxon>
    </lineage>
</organism>
<evidence type="ECO:0000256" key="4">
    <source>
        <dbReference type="PIRSR" id="PIRSR606118-50"/>
    </source>
</evidence>
<dbReference type="InterPro" id="IPR006118">
    <property type="entry name" value="Recombinase_CS"/>
</dbReference>
<gene>
    <name evidence="9" type="primary">hin</name>
    <name evidence="9" type="ORF">NCTC7582_03813</name>
</gene>
<evidence type="ECO:0000256" key="1">
    <source>
        <dbReference type="ARBA" id="ARBA00022908"/>
    </source>
</evidence>
<feature type="coiled-coil region" evidence="6">
    <location>
        <begin position="349"/>
        <end position="411"/>
    </location>
</feature>
<evidence type="ECO:0000256" key="5">
    <source>
        <dbReference type="PROSITE-ProRule" id="PRU10137"/>
    </source>
</evidence>
<keyword evidence="3" id="KW-0233">DNA recombination</keyword>
<dbReference type="Pfam" id="PF07508">
    <property type="entry name" value="Recombinase"/>
    <property type="match status" value="1"/>
</dbReference>
<feature type="domain" description="Recombinase" evidence="8">
    <location>
        <begin position="156"/>
        <end position="261"/>
    </location>
</feature>
<dbReference type="Gene3D" id="3.90.1750.20">
    <property type="entry name" value="Putative Large Serine Recombinase, Chain B, Domain 2"/>
    <property type="match status" value="1"/>
</dbReference>
<accession>A0A2X1A0Q4</accession>
<name>A0A2X1A0Q4_9BACI</name>
<dbReference type="Proteomes" id="UP000251431">
    <property type="component" value="Unassembled WGS sequence"/>
</dbReference>
<protein>
    <submittedName>
        <fullName evidence="9">Resolvase domain-containing protein</fullName>
    </submittedName>
</protein>
<reference evidence="9 10" key="1">
    <citation type="submission" date="2018-06" db="EMBL/GenBank/DDBJ databases">
        <authorList>
            <consortium name="Pathogen Informatics"/>
            <person name="Doyle S."/>
        </authorList>
    </citation>
    <scope>NUCLEOTIDE SEQUENCE [LARGE SCALE GENOMIC DNA]</scope>
    <source>
        <strain evidence="9 10">NCTC7582</strain>
    </source>
</reference>
<dbReference type="EMBL" id="UAQE01000004">
    <property type="protein sequence ID" value="SPU37869.1"/>
    <property type="molecule type" value="Genomic_DNA"/>
</dbReference>
<evidence type="ECO:0000313" key="10">
    <source>
        <dbReference type="Proteomes" id="UP000251431"/>
    </source>
</evidence>
<dbReference type="InterPro" id="IPR011109">
    <property type="entry name" value="DNA_bind_recombinase_dom"/>
</dbReference>
<feature type="domain" description="Resolvase/invertase-type recombinase catalytic" evidence="7">
    <location>
        <begin position="2"/>
        <end position="149"/>
    </location>
</feature>
<evidence type="ECO:0000259" key="8">
    <source>
        <dbReference type="PROSITE" id="PS51737"/>
    </source>
</evidence>
<dbReference type="SUPFAM" id="SSF53041">
    <property type="entry name" value="Resolvase-like"/>
    <property type="match status" value="1"/>
</dbReference>
<proteinExistence type="predicted"/>
<dbReference type="SMART" id="SM00857">
    <property type="entry name" value="Resolvase"/>
    <property type="match status" value="1"/>
</dbReference>
<evidence type="ECO:0000313" key="9">
    <source>
        <dbReference type="EMBL" id="SPU37869.1"/>
    </source>
</evidence>
<dbReference type="Pfam" id="PF00239">
    <property type="entry name" value="Resolvase"/>
    <property type="match status" value="1"/>
</dbReference>
<evidence type="ECO:0000259" key="7">
    <source>
        <dbReference type="PROSITE" id="PS51736"/>
    </source>
</evidence>
<feature type="active site" description="O-(5'-phospho-DNA)-serine intermediate" evidence="4 5">
    <location>
        <position position="10"/>
    </location>
</feature>
<keyword evidence="2" id="KW-0238">DNA-binding</keyword>
<dbReference type="InterPro" id="IPR036162">
    <property type="entry name" value="Resolvase-like_N_sf"/>
</dbReference>
<dbReference type="RefSeq" id="WP_112118095.1">
    <property type="nucleotide sequence ID" value="NZ_UAQE01000004.1"/>
</dbReference>
<evidence type="ECO:0000256" key="2">
    <source>
        <dbReference type="ARBA" id="ARBA00023125"/>
    </source>
</evidence>
<dbReference type="PANTHER" id="PTHR30461">
    <property type="entry name" value="DNA-INVERTASE FROM LAMBDOID PROPHAGE"/>
    <property type="match status" value="1"/>
</dbReference>
<dbReference type="GO" id="GO:0003677">
    <property type="term" value="F:DNA binding"/>
    <property type="evidence" value="ECO:0007669"/>
    <property type="project" value="UniProtKB-KW"/>
</dbReference>
<dbReference type="PANTHER" id="PTHR30461:SF23">
    <property type="entry name" value="DNA RECOMBINASE-RELATED"/>
    <property type="match status" value="1"/>
</dbReference>
<sequence>MAVGIYIRVSTEEQANEGYSISAQRERLKAFCTAQNWHDYKFYVDEGISGRDTKRPQLKKMMEDIRAGHINVLLVYRLDRLTRSVRDLHRILDELEKYSCTFRSATEFYDTSTAMGKMFITIIAAIAEWESANLGERVTMGQVEKARQGEWAAQPPYGFYKDENHKLQIHEEEIKAVKIMVKRIREGMSFRQLALYMDSTKYKPKRGYKWHIRTLINLMHNPVLYGAMYWKGKVYENTHQGIMTKEEYDQLQKIISSRQNYKSRNVTSHFVYQTKLICPDCGNRCTSERYTWKRKTDNVVEVRNSYRCQVCVLNDPTTTPFSVREVKVDDALIEYMSNFVITPSEKNEINVDNEQLLEIKNELRKIENQREKYQRAWANDLITDDEFKVRMDESRLRYDLLQKELKSIEGEKYDVVDIERYKEIAVSFNKNYIHLTQEEKRTFIQTFIESIEVEIVEHTKGKGYRNQKIRIADVRFY</sequence>
<dbReference type="Gene3D" id="3.40.50.1390">
    <property type="entry name" value="Resolvase, N-terminal catalytic domain"/>
    <property type="match status" value="1"/>
</dbReference>
<dbReference type="PROSITE" id="PS00397">
    <property type="entry name" value="RECOMBINASES_1"/>
    <property type="match status" value="1"/>
</dbReference>
<evidence type="ECO:0000256" key="6">
    <source>
        <dbReference type="SAM" id="Coils"/>
    </source>
</evidence>
<keyword evidence="6" id="KW-0175">Coiled coil</keyword>
<dbReference type="InterPro" id="IPR006119">
    <property type="entry name" value="Resolv_N"/>
</dbReference>
<dbReference type="PROSITE" id="PS51737">
    <property type="entry name" value="RECOMBINASE_DNA_BIND"/>
    <property type="match status" value="1"/>
</dbReference>
<dbReference type="InterPro" id="IPR050639">
    <property type="entry name" value="SSR_resolvase"/>
</dbReference>